<dbReference type="SMART" id="SM00271">
    <property type="entry name" value="DnaJ"/>
    <property type="match status" value="1"/>
</dbReference>
<dbReference type="PANTHER" id="PTHR44825:SF1">
    <property type="entry name" value="DNAJ HOMOLOG SUBFAMILY C MEMBER 4"/>
    <property type="match status" value="1"/>
</dbReference>
<keyword evidence="2" id="KW-0472">Membrane</keyword>
<dbReference type="PRINTS" id="PR00625">
    <property type="entry name" value="JDOMAIN"/>
</dbReference>
<dbReference type="Gene3D" id="1.10.287.110">
    <property type="entry name" value="DnaJ domain"/>
    <property type="match status" value="1"/>
</dbReference>
<evidence type="ECO:0000313" key="5">
    <source>
        <dbReference type="Proteomes" id="UP000494256"/>
    </source>
</evidence>
<protein>
    <recommendedName>
        <fullName evidence="3">J domain-containing protein</fullName>
    </recommendedName>
</protein>
<proteinExistence type="predicted"/>
<sequence>MFLIKQSLNNRTIKSLLRLYSIGRKNHYDILNLRKNCSDKDIKEAFIQLSKEYHPDKNKDAKAQEKFVNVVEAYNVLGKPGSRARYDNMIAIETNNSYVYRTHVPYNLRKNPQYSYYYASQTQTNTANNARSSFYNRTASTTSTKLPNYVVIGFCTGVAFIGVILQIYVIRNMYMAQRKQALEKSKKLAEELEAVRANALANGNEMQTRLLLDRIVTAANPTVATASLGQALVNEKKDSETFLMEMGVPDEALEEYTPIYEISDSFQTAYRIIKRILSILC</sequence>
<evidence type="ECO:0000256" key="1">
    <source>
        <dbReference type="SAM" id="Coils"/>
    </source>
</evidence>
<dbReference type="SUPFAM" id="SSF46565">
    <property type="entry name" value="Chaperone J-domain"/>
    <property type="match status" value="1"/>
</dbReference>
<feature type="transmembrane region" description="Helical" evidence="2">
    <location>
        <begin position="149"/>
        <end position="170"/>
    </location>
</feature>
<dbReference type="EMBL" id="CADEBD010000443">
    <property type="protein sequence ID" value="CAB3255869.1"/>
    <property type="molecule type" value="Genomic_DNA"/>
</dbReference>
<organism evidence="4 5">
    <name type="scientific">Arctia plantaginis</name>
    <name type="common">Wood tiger moth</name>
    <name type="synonym">Phalaena plantaginis</name>
    <dbReference type="NCBI Taxonomy" id="874455"/>
    <lineage>
        <taxon>Eukaryota</taxon>
        <taxon>Metazoa</taxon>
        <taxon>Ecdysozoa</taxon>
        <taxon>Arthropoda</taxon>
        <taxon>Hexapoda</taxon>
        <taxon>Insecta</taxon>
        <taxon>Pterygota</taxon>
        <taxon>Neoptera</taxon>
        <taxon>Endopterygota</taxon>
        <taxon>Lepidoptera</taxon>
        <taxon>Glossata</taxon>
        <taxon>Ditrysia</taxon>
        <taxon>Noctuoidea</taxon>
        <taxon>Erebidae</taxon>
        <taxon>Arctiinae</taxon>
        <taxon>Arctia</taxon>
    </lineage>
</organism>
<keyword evidence="2" id="KW-1133">Transmembrane helix</keyword>
<keyword evidence="2" id="KW-0812">Transmembrane</keyword>
<dbReference type="AlphaFoldDB" id="A0A8S1B8B2"/>
<comment type="caution">
    <text evidence="4">The sequence shown here is derived from an EMBL/GenBank/DDBJ whole genome shotgun (WGS) entry which is preliminary data.</text>
</comment>
<accession>A0A8S1B8B2</accession>
<gene>
    <name evidence="4" type="ORF">APLA_LOCUS15458</name>
</gene>
<dbReference type="InterPro" id="IPR001623">
    <property type="entry name" value="DnaJ_domain"/>
</dbReference>
<dbReference type="Proteomes" id="UP000494256">
    <property type="component" value="Unassembled WGS sequence"/>
</dbReference>
<keyword evidence="1" id="KW-0175">Coiled coil</keyword>
<feature type="domain" description="J" evidence="3">
    <location>
        <begin position="26"/>
        <end position="90"/>
    </location>
</feature>
<evidence type="ECO:0000259" key="3">
    <source>
        <dbReference type="PROSITE" id="PS50076"/>
    </source>
</evidence>
<evidence type="ECO:0000313" key="4">
    <source>
        <dbReference type="EMBL" id="CAB3255869.1"/>
    </source>
</evidence>
<dbReference type="PANTHER" id="PTHR44825">
    <property type="match status" value="1"/>
</dbReference>
<reference evidence="4 5" key="1">
    <citation type="submission" date="2020-04" db="EMBL/GenBank/DDBJ databases">
        <authorList>
            <person name="Wallbank WR R."/>
            <person name="Pardo Diaz C."/>
            <person name="Kozak K."/>
            <person name="Martin S."/>
            <person name="Jiggins C."/>
            <person name="Moest M."/>
            <person name="Warren A I."/>
            <person name="Byers J.R.P. K."/>
            <person name="Montejo-Kovacevich G."/>
            <person name="Yen C E."/>
        </authorList>
    </citation>
    <scope>NUCLEOTIDE SEQUENCE [LARGE SCALE GENOMIC DNA]</scope>
</reference>
<feature type="coiled-coil region" evidence="1">
    <location>
        <begin position="175"/>
        <end position="202"/>
    </location>
</feature>
<dbReference type="CDD" id="cd06257">
    <property type="entry name" value="DnaJ"/>
    <property type="match status" value="1"/>
</dbReference>
<dbReference type="PROSITE" id="PS50076">
    <property type="entry name" value="DNAJ_2"/>
    <property type="match status" value="1"/>
</dbReference>
<dbReference type="Pfam" id="PF00226">
    <property type="entry name" value="DnaJ"/>
    <property type="match status" value="1"/>
</dbReference>
<dbReference type="InterPro" id="IPR036869">
    <property type="entry name" value="J_dom_sf"/>
</dbReference>
<dbReference type="InterPro" id="IPR052763">
    <property type="entry name" value="DnaJ_C4"/>
</dbReference>
<evidence type="ECO:0000256" key="2">
    <source>
        <dbReference type="SAM" id="Phobius"/>
    </source>
</evidence>
<name>A0A8S1B8B2_ARCPL</name>